<dbReference type="EMBL" id="JAPDGR010001187">
    <property type="protein sequence ID" value="KAJ2984981.1"/>
    <property type="molecule type" value="Genomic_DNA"/>
</dbReference>
<organism evidence="1 2">
    <name type="scientific">Xylaria curta</name>
    <dbReference type="NCBI Taxonomy" id="42375"/>
    <lineage>
        <taxon>Eukaryota</taxon>
        <taxon>Fungi</taxon>
        <taxon>Dikarya</taxon>
        <taxon>Ascomycota</taxon>
        <taxon>Pezizomycotina</taxon>
        <taxon>Sordariomycetes</taxon>
        <taxon>Xylariomycetidae</taxon>
        <taxon>Xylariales</taxon>
        <taxon>Xylariaceae</taxon>
        <taxon>Xylaria</taxon>
    </lineage>
</organism>
<evidence type="ECO:0000313" key="1">
    <source>
        <dbReference type="EMBL" id="KAJ2984981.1"/>
    </source>
</evidence>
<comment type="caution">
    <text evidence="1">The sequence shown here is derived from an EMBL/GenBank/DDBJ whole genome shotgun (WGS) entry which is preliminary data.</text>
</comment>
<sequence length="107" mass="11786">MASSLVDQVVTLVARSRAQRTTYQVRDTTYEAVASVGVCLRELSHHVSCGLAAHSSHHPAVRNTRSCRIPKYMTAMVAEWGRCGQYFGVVQASYTTTWALDPKIGTQ</sequence>
<dbReference type="Proteomes" id="UP001143856">
    <property type="component" value="Unassembled WGS sequence"/>
</dbReference>
<evidence type="ECO:0000313" key="2">
    <source>
        <dbReference type="Proteomes" id="UP001143856"/>
    </source>
</evidence>
<protein>
    <submittedName>
        <fullName evidence="1">Uncharacterized protein</fullName>
    </submittedName>
</protein>
<keyword evidence="2" id="KW-1185">Reference proteome</keyword>
<gene>
    <name evidence="1" type="ORF">NUW58_g5779</name>
</gene>
<reference evidence="1" key="1">
    <citation type="submission" date="2022-10" db="EMBL/GenBank/DDBJ databases">
        <title>Genome Sequence of Xylaria curta.</title>
        <authorList>
            <person name="Buettner E."/>
        </authorList>
    </citation>
    <scope>NUCLEOTIDE SEQUENCE</scope>
    <source>
        <strain evidence="1">Babe10</strain>
    </source>
</reference>
<proteinExistence type="predicted"/>
<name>A0ACC1P181_9PEZI</name>
<accession>A0ACC1P181</accession>